<keyword evidence="5" id="KW-0326">Glycosidase</keyword>
<organism evidence="9 10">
    <name type="scientific">Isoptericola hypogeus</name>
    <dbReference type="NCBI Taxonomy" id="300179"/>
    <lineage>
        <taxon>Bacteria</taxon>
        <taxon>Bacillati</taxon>
        <taxon>Actinomycetota</taxon>
        <taxon>Actinomycetes</taxon>
        <taxon>Micrococcales</taxon>
        <taxon>Promicromonosporaceae</taxon>
        <taxon>Isoptericola</taxon>
    </lineage>
</organism>
<sequence length="418" mass="44943">MKRTTALGLGTLLTALTALTATPAVAQDAAPPVGDTTHCESEPLVMAYYRTWRDVTVPESANSNLPDPNVTRMSDLPREIDVAMVFDAGATADTDYWDTLRDEYVPSLHAQGTRAVYTLWIDDLAKADIPLTNEAYRAYAQELVDTYVTPYGLDGIDVDVESYPRGDDLTRAIGVFDALGELIGPRSGTDTLFLYDTNQTGDAPLFQAVSENVSFVLLQAYGRGAERMQAAWDTFADEIAPCQFLPGFSFPEEQDRTHWGDAEGLYDPATAPSFTAHEYATWQPTDGTKGGFFAYAVDRDGKVWGDDTITPTQFTWMRNLAAVQDDAAGVAPAAPTASLAGDRVTLTGTGAPTAGVRVTVTGPGLLPSATETTVAVDGTWSVTLDRKLTVPMSASITQQLAHTAASEATEVRYRPWAG</sequence>
<feature type="signal peptide" evidence="7">
    <location>
        <begin position="1"/>
        <end position="26"/>
    </location>
</feature>
<dbReference type="Gene3D" id="3.20.20.80">
    <property type="entry name" value="Glycosidases"/>
    <property type="match status" value="1"/>
</dbReference>
<feature type="chain" id="PRO_5045119575" description="mannosyl-glycoprotein endo-beta-N-acetylglucosaminidase" evidence="7">
    <location>
        <begin position="27"/>
        <end position="418"/>
    </location>
</feature>
<proteinExistence type="inferred from homology"/>
<keyword evidence="4" id="KW-0378">Hydrolase</keyword>
<name>A0ABP4V5G2_9MICO</name>
<dbReference type="Pfam" id="PF23916">
    <property type="entry name" value="TIM-barrel_EndoS"/>
    <property type="match status" value="1"/>
</dbReference>
<dbReference type="SUPFAM" id="SSF51445">
    <property type="entry name" value="(Trans)glycosidases"/>
    <property type="match status" value="1"/>
</dbReference>
<comment type="catalytic activity">
    <reaction evidence="6">
        <text>an N(4)-(oligosaccharide-(1-&gt;3)-[oligosaccharide-(1-&gt;6)]-beta-D-Man-(1-&gt;4)-beta-D-GlcNAc-(1-&gt;4)-alpha-D-GlcNAc)-L-asparaginyl-[protein] + H2O = an oligosaccharide-(1-&gt;3)-[oligosaccharide-(1-&gt;6)]-beta-D-Man-(1-&gt;4)-D-GlcNAc + N(4)-(N-acetyl-beta-D-glucosaminyl)-L-asparaginyl-[protein]</text>
        <dbReference type="Rhea" id="RHEA:73067"/>
        <dbReference type="Rhea" id="RHEA-COMP:12603"/>
        <dbReference type="Rhea" id="RHEA-COMP:18176"/>
        <dbReference type="ChEBI" id="CHEBI:15377"/>
        <dbReference type="ChEBI" id="CHEBI:132248"/>
        <dbReference type="ChEBI" id="CHEBI:192714"/>
        <dbReference type="ChEBI" id="CHEBI:192715"/>
        <dbReference type="EC" id="3.2.1.96"/>
    </reaction>
</comment>
<keyword evidence="3 7" id="KW-0732">Signal</keyword>
<dbReference type="InterPro" id="IPR013783">
    <property type="entry name" value="Ig-like_fold"/>
</dbReference>
<dbReference type="InterPro" id="IPR017853">
    <property type="entry name" value="GH"/>
</dbReference>
<gene>
    <name evidence="9" type="ORF">GCM10009809_12340</name>
</gene>
<evidence type="ECO:0000256" key="2">
    <source>
        <dbReference type="ARBA" id="ARBA00012566"/>
    </source>
</evidence>
<evidence type="ECO:0000256" key="1">
    <source>
        <dbReference type="ARBA" id="ARBA00009336"/>
    </source>
</evidence>
<evidence type="ECO:0000256" key="7">
    <source>
        <dbReference type="SAM" id="SignalP"/>
    </source>
</evidence>
<dbReference type="InterPro" id="IPR057016">
    <property type="entry name" value="EndoS_F2-like_TIM-barrel"/>
</dbReference>
<evidence type="ECO:0000256" key="4">
    <source>
        <dbReference type="ARBA" id="ARBA00022801"/>
    </source>
</evidence>
<comment type="similarity">
    <text evidence="1">Belongs to the glycosyl hydrolase 18 family.</text>
</comment>
<evidence type="ECO:0000256" key="5">
    <source>
        <dbReference type="ARBA" id="ARBA00023295"/>
    </source>
</evidence>
<dbReference type="EMBL" id="BAAAPM010000003">
    <property type="protein sequence ID" value="GAA1717963.1"/>
    <property type="molecule type" value="Genomic_DNA"/>
</dbReference>
<feature type="domain" description="Endo-beta-N-acetylglucosaminidase EndoS/F2-like TIM-barrel" evidence="8">
    <location>
        <begin position="47"/>
        <end position="294"/>
    </location>
</feature>
<evidence type="ECO:0000313" key="10">
    <source>
        <dbReference type="Proteomes" id="UP001501138"/>
    </source>
</evidence>
<dbReference type="Gene3D" id="2.60.40.10">
    <property type="entry name" value="Immunoglobulins"/>
    <property type="match status" value="1"/>
</dbReference>
<reference evidence="10" key="1">
    <citation type="journal article" date="2019" name="Int. J. Syst. Evol. Microbiol.">
        <title>The Global Catalogue of Microorganisms (GCM) 10K type strain sequencing project: providing services to taxonomists for standard genome sequencing and annotation.</title>
        <authorList>
            <consortium name="The Broad Institute Genomics Platform"/>
            <consortium name="The Broad Institute Genome Sequencing Center for Infectious Disease"/>
            <person name="Wu L."/>
            <person name="Ma J."/>
        </authorList>
    </citation>
    <scope>NUCLEOTIDE SEQUENCE [LARGE SCALE GENOMIC DNA]</scope>
    <source>
        <strain evidence="10">JCM 15589</strain>
    </source>
</reference>
<evidence type="ECO:0000256" key="6">
    <source>
        <dbReference type="ARBA" id="ARBA00034414"/>
    </source>
</evidence>
<comment type="caution">
    <text evidence="9">The sequence shown here is derived from an EMBL/GenBank/DDBJ whole genome shotgun (WGS) entry which is preliminary data.</text>
</comment>
<keyword evidence="10" id="KW-1185">Reference proteome</keyword>
<protein>
    <recommendedName>
        <fullName evidence="2">mannosyl-glycoprotein endo-beta-N-acetylglucosaminidase</fullName>
        <ecNumber evidence="2">3.2.1.96</ecNumber>
    </recommendedName>
</protein>
<evidence type="ECO:0000259" key="8">
    <source>
        <dbReference type="Pfam" id="PF23916"/>
    </source>
</evidence>
<dbReference type="RefSeq" id="WP_344246688.1">
    <property type="nucleotide sequence ID" value="NZ_BAAAPM010000003.1"/>
</dbReference>
<evidence type="ECO:0000256" key="3">
    <source>
        <dbReference type="ARBA" id="ARBA00022729"/>
    </source>
</evidence>
<accession>A0ABP4V5G2</accession>
<dbReference type="EC" id="3.2.1.96" evidence="2"/>
<dbReference type="Proteomes" id="UP001501138">
    <property type="component" value="Unassembled WGS sequence"/>
</dbReference>
<evidence type="ECO:0000313" key="9">
    <source>
        <dbReference type="EMBL" id="GAA1717963.1"/>
    </source>
</evidence>